<dbReference type="RefSeq" id="WP_121192904.1">
    <property type="nucleotide sequence ID" value="NZ_RBWV01000010.1"/>
</dbReference>
<comment type="caution">
    <text evidence="2">The sequence shown here is derived from an EMBL/GenBank/DDBJ whole genome shotgun (WGS) entry which is preliminary data.</text>
</comment>
<dbReference type="OrthoDB" id="9899036at2"/>
<name>A0A420XSS5_9ACTN</name>
<organism evidence="2 3">
    <name type="scientific">Motilibacter peucedani</name>
    <dbReference type="NCBI Taxonomy" id="598650"/>
    <lineage>
        <taxon>Bacteria</taxon>
        <taxon>Bacillati</taxon>
        <taxon>Actinomycetota</taxon>
        <taxon>Actinomycetes</taxon>
        <taxon>Motilibacterales</taxon>
        <taxon>Motilibacteraceae</taxon>
        <taxon>Motilibacter</taxon>
    </lineage>
</organism>
<feature type="transmembrane region" description="Helical" evidence="1">
    <location>
        <begin position="41"/>
        <end position="60"/>
    </location>
</feature>
<dbReference type="EMBL" id="RBWV01000010">
    <property type="protein sequence ID" value="RKS77926.1"/>
    <property type="molecule type" value="Genomic_DNA"/>
</dbReference>
<proteinExistence type="predicted"/>
<sequence>MSDDRLSSAFTVLDDELRRTRPHRGDTAPWTRAALVRRRRATASGAVVAVCAVIAGGAVVHETRGSGRDGVPVVVGDAPSAASTPVAAPCPDQHVYSTTADAIPRADLPAADPAMAGHLLSPADLGWPAGTKADSGRGLPGTADASAYTAADWADSSVDSAGGVSWNLTQEVARMAPGKAEAAYATAAALLTCTTPDHVVEVMTASPTTDPQWVGAKTETAVSDDGGTAVEWIVVARSGDLVTRLSLNAWGKDVAMYDAHLPAAWFDSLARAAADRLTGTAPAAPLGTP</sequence>
<keyword evidence="1" id="KW-0472">Membrane</keyword>
<dbReference type="InParanoid" id="A0A420XSS5"/>
<accession>A0A420XSS5</accession>
<dbReference type="Proteomes" id="UP000281955">
    <property type="component" value="Unassembled WGS sequence"/>
</dbReference>
<keyword evidence="3" id="KW-1185">Reference proteome</keyword>
<evidence type="ECO:0000313" key="2">
    <source>
        <dbReference type="EMBL" id="RKS77926.1"/>
    </source>
</evidence>
<dbReference type="AlphaFoldDB" id="A0A420XSS5"/>
<reference evidence="2 3" key="1">
    <citation type="submission" date="2018-10" db="EMBL/GenBank/DDBJ databases">
        <title>Genomic Encyclopedia of Archaeal and Bacterial Type Strains, Phase II (KMG-II): from individual species to whole genera.</title>
        <authorList>
            <person name="Goeker M."/>
        </authorList>
    </citation>
    <scope>NUCLEOTIDE SEQUENCE [LARGE SCALE GENOMIC DNA]</scope>
    <source>
        <strain evidence="2 3">RP-AC37</strain>
    </source>
</reference>
<evidence type="ECO:0000313" key="3">
    <source>
        <dbReference type="Proteomes" id="UP000281955"/>
    </source>
</evidence>
<protein>
    <submittedName>
        <fullName evidence="2">Uncharacterized protein</fullName>
    </submittedName>
</protein>
<keyword evidence="1" id="KW-1133">Transmembrane helix</keyword>
<keyword evidence="1" id="KW-0812">Transmembrane</keyword>
<evidence type="ECO:0000256" key="1">
    <source>
        <dbReference type="SAM" id="Phobius"/>
    </source>
</evidence>
<gene>
    <name evidence="2" type="ORF">CLV35_1629</name>
</gene>